<keyword evidence="1" id="KW-0472">Membrane</keyword>
<dbReference type="AlphaFoldDB" id="A0A7I7P8J8"/>
<dbReference type="KEGG" id="mseo:MSEO_50810"/>
<feature type="transmembrane region" description="Helical" evidence="1">
    <location>
        <begin position="21"/>
        <end position="45"/>
    </location>
</feature>
<evidence type="ECO:0000256" key="1">
    <source>
        <dbReference type="SAM" id="Phobius"/>
    </source>
</evidence>
<evidence type="ECO:0000313" key="3">
    <source>
        <dbReference type="Proteomes" id="UP000466632"/>
    </source>
</evidence>
<proteinExistence type="predicted"/>
<sequence length="50" mass="5291">MEGPETTGTVRTRRLRRVAMMAAGIALAVVVVLAVSIYVGVFVILSPMMG</sequence>
<evidence type="ECO:0000313" key="2">
    <source>
        <dbReference type="EMBL" id="BBY04582.1"/>
    </source>
</evidence>
<name>A0A7I7P8J8_9MYCO</name>
<organism evidence="2 3">
    <name type="scientific">Mycobacterium seoulense</name>
    <dbReference type="NCBI Taxonomy" id="386911"/>
    <lineage>
        <taxon>Bacteria</taxon>
        <taxon>Bacillati</taxon>
        <taxon>Actinomycetota</taxon>
        <taxon>Actinomycetes</taxon>
        <taxon>Mycobacteriales</taxon>
        <taxon>Mycobacteriaceae</taxon>
        <taxon>Mycobacterium</taxon>
    </lineage>
</organism>
<dbReference type="Proteomes" id="UP000466632">
    <property type="component" value="Chromosome"/>
</dbReference>
<dbReference type="EMBL" id="AP022582">
    <property type="protein sequence ID" value="BBY04582.1"/>
    <property type="molecule type" value="Genomic_DNA"/>
</dbReference>
<keyword evidence="3" id="KW-1185">Reference proteome</keyword>
<keyword evidence="1" id="KW-1133">Transmembrane helix</keyword>
<accession>A0A7I7P8J8</accession>
<gene>
    <name evidence="2" type="ORF">MSEO_50810</name>
</gene>
<protein>
    <submittedName>
        <fullName evidence="2">Uncharacterized protein</fullName>
    </submittedName>
</protein>
<reference evidence="2 3" key="1">
    <citation type="journal article" date="2019" name="Emerg. Microbes Infect.">
        <title>Comprehensive subspecies identification of 175 nontuberculous mycobacteria species based on 7547 genomic profiles.</title>
        <authorList>
            <person name="Matsumoto Y."/>
            <person name="Kinjo T."/>
            <person name="Motooka D."/>
            <person name="Nabeya D."/>
            <person name="Jung N."/>
            <person name="Uechi K."/>
            <person name="Horii T."/>
            <person name="Iida T."/>
            <person name="Fujita J."/>
            <person name="Nakamura S."/>
        </authorList>
    </citation>
    <scope>NUCLEOTIDE SEQUENCE [LARGE SCALE GENOMIC DNA]</scope>
    <source>
        <strain evidence="2 3">JCM 16018</strain>
    </source>
</reference>
<dbReference type="RefSeq" id="WP_167527411.1">
    <property type="nucleotide sequence ID" value="NZ_AP022582.1"/>
</dbReference>
<keyword evidence="1" id="KW-0812">Transmembrane</keyword>